<protein>
    <recommendedName>
        <fullName evidence="3">Type II toxin-antitoxin system mRNA interferase toxin, RelE/StbE family</fullName>
    </recommendedName>
</protein>
<dbReference type="Gene3D" id="3.30.2310.20">
    <property type="entry name" value="RelE-like"/>
    <property type="match status" value="1"/>
</dbReference>
<evidence type="ECO:0008006" key="3">
    <source>
        <dbReference type="Google" id="ProtNLM"/>
    </source>
</evidence>
<proteinExistence type="predicted"/>
<sequence length="86" mass="10205">MKVVTHQKFDKRFVKLDATLRVRFKERRNLFLENPSHPLLNNHALTGDRLGQWSINITGNWRALYEFQDAETIIFVDIDTHPHLYG</sequence>
<dbReference type="AlphaFoldDB" id="A0A2H0KBY0"/>
<comment type="caution">
    <text evidence="1">The sequence shown here is derived from an EMBL/GenBank/DDBJ whole genome shotgun (WGS) entry which is preliminary data.</text>
</comment>
<dbReference type="EMBL" id="PCVG01000029">
    <property type="protein sequence ID" value="PIQ68762.1"/>
    <property type="molecule type" value="Genomic_DNA"/>
</dbReference>
<reference evidence="1 2" key="1">
    <citation type="submission" date="2017-09" db="EMBL/GenBank/DDBJ databases">
        <title>Depth-based differentiation of microbial function through sediment-hosted aquifers and enrichment of novel symbionts in the deep terrestrial subsurface.</title>
        <authorList>
            <person name="Probst A.J."/>
            <person name="Ladd B."/>
            <person name="Jarett J.K."/>
            <person name="Geller-Mcgrath D.E."/>
            <person name="Sieber C.M."/>
            <person name="Emerson J.B."/>
            <person name="Anantharaman K."/>
            <person name="Thomas B.C."/>
            <person name="Malmstrom R."/>
            <person name="Stieglmeier M."/>
            <person name="Klingl A."/>
            <person name="Woyke T."/>
            <person name="Ryan C.M."/>
            <person name="Banfield J.F."/>
        </authorList>
    </citation>
    <scope>NUCLEOTIDE SEQUENCE [LARGE SCALE GENOMIC DNA]</scope>
    <source>
        <strain evidence="1">CG11_big_fil_rev_8_21_14_0_20_46_11</strain>
    </source>
</reference>
<evidence type="ECO:0000313" key="1">
    <source>
        <dbReference type="EMBL" id="PIQ68762.1"/>
    </source>
</evidence>
<gene>
    <name evidence="1" type="ORF">COV91_02320</name>
</gene>
<dbReference type="SUPFAM" id="SSF143011">
    <property type="entry name" value="RelE-like"/>
    <property type="match status" value="1"/>
</dbReference>
<dbReference type="InterPro" id="IPR035093">
    <property type="entry name" value="RelE/ParE_toxin_dom_sf"/>
</dbReference>
<organism evidence="1 2">
    <name type="scientific">Candidatus Taylorbacteria bacterium CG11_big_fil_rev_8_21_14_0_20_46_11</name>
    <dbReference type="NCBI Taxonomy" id="1975025"/>
    <lineage>
        <taxon>Bacteria</taxon>
        <taxon>Candidatus Tayloriibacteriota</taxon>
    </lineage>
</organism>
<name>A0A2H0KBY0_9BACT</name>
<dbReference type="Proteomes" id="UP000229342">
    <property type="component" value="Unassembled WGS sequence"/>
</dbReference>
<evidence type="ECO:0000313" key="2">
    <source>
        <dbReference type="Proteomes" id="UP000229342"/>
    </source>
</evidence>
<accession>A0A2H0KBY0</accession>